<reference evidence="3" key="1">
    <citation type="journal article" date="2019" name="Int. J. Syst. Evol. Microbiol.">
        <title>The Global Catalogue of Microorganisms (GCM) 10K type strain sequencing project: providing services to taxonomists for standard genome sequencing and annotation.</title>
        <authorList>
            <consortium name="The Broad Institute Genomics Platform"/>
            <consortium name="The Broad Institute Genome Sequencing Center for Infectious Disease"/>
            <person name="Wu L."/>
            <person name="Ma J."/>
        </authorList>
    </citation>
    <scope>NUCLEOTIDE SEQUENCE [LARGE SCALE GENOMIC DNA]</scope>
    <source>
        <strain evidence="3">IBRC-M 10987</strain>
    </source>
</reference>
<comment type="caution">
    <text evidence="2">The sequence shown here is derived from an EMBL/GenBank/DDBJ whole genome shotgun (WGS) entry which is preliminary data.</text>
</comment>
<keyword evidence="3" id="KW-1185">Reference proteome</keyword>
<organism evidence="2 3">
    <name type="scientific">Paenibacillus xanthanilyticus</name>
    <dbReference type="NCBI Taxonomy" id="1783531"/>
    <lineage>
        <taxon>Bacteria</taxon>
        <taxon>Bacillati</taxon>
        <taxon>Bacillota</taxon>
        <taxon>Bacilli</taxon>
        <taxon>Bacillales</taxon>
        <taxon>Paenibacillaceae</taxon>
        <taxon>Paenibacillus</taxon>
    </lineage>
</organism>
<sequence>MQEKDAQLRLMEISTWVSKMLRKNFGRGPETCQAFLRHPYLTVTIRGFLSPMEVILLENGHLDSIESSRRIVMNSVLNQLKGVLEVEFDQDVLHFYHDWNFERNTGMIIAVFEGSAAEDDNAADPFPEREALTAEAARISLLVEKTPERTEAYRITPKLYLVKRTGILVPIEKALIAKGYQQALLVTKDELEISYFRREGRFEEIFRQSVAELFVDWNFAEDNSLLGIVLA</sequence>
<proteinExistence type="predicted"/>
<name>A0ABV8K6B5_9BACL</name>
<dbReference type="InterPro" id="IPR018745">
    <property type="entry name" value="MpsC"/>
</dbReference>
<dbReference type="Proteomes" id="UP001595715">
    <property type="component" value="Unassembled WGS sequence"/>
</dbReference>
<accession>A0ABV8K6B5</accession>
<dbReference type="EMBL" id="JBHSAM010000028">
    <property type="protein sequence ID" value="MFC4101521.1"/>
    <property type="molecule type" value="Genomic_DNA"/>
</dbReference>
<feature type="domain" description="Na+-translocating membrane potential-generating system MpsC" evidence="1">
    <location>
        <begin position="12"/>
        <end position="113"/>
    </location>
</feature>
<dbReference type="Pfam" id="PF10057">
    <property type="entry name" value="MpsC"/>
    <property type="match status" value="1"/>
</dbReference>
<dbReference type="RefSeq" id="WP_377720627.1">
    <property type="nucleotide sequence ID" value="NZ_JBHSAM010000028.1"/>
</dbReference>
<evidence type="ECO:0000259" key="1">
    <source>
        <dbReference type="Pfam" id="PF10057"/>
    </source>
</evidence>
<evidence type="ECO:0000313" key="2">
    <source>
        <dbReference type="EMBL" id="MFC4101521.1"/>
    </source>
</evidence>
<gene>
    <name evidence="2" type="ORF">ACFOZ8_17900</name>
</gene>
<evidence type="ECO:0000313" key="3">
    <source>
        <dbReference type="Proteomes" id="UP001595715"/>
    </source>
</evidence>
<protein>
    <submittedName>
        <fullName evidence="2">Na-translocating system protein MpsC family protein</fullName>
    </submittedName>
</protein>